<reference evidence="2" key="1">
    <citation type="journal article" date="2015" name="Nature">
        <title>Complex archaea that bridge the gap between prokaryotes and eukaryotes.</title>
        <authorList>
            <person name="Spang A."/>
            <person name="Saw J.H."/>
            <person name="Jorgensen S.L."/>
            <person name="Zaremba-Niedzwiedzka K."/>
            <person name="Martijn J."/>
            <person name="Lind A.E."/>
            <person name="van Eijk R."/>
            <person name="Schleper C."/>
            <person name="Guy L."/>
            <person name="Ettema T.J."/>
        </authorList>
    </citation>
    <scope>NUCLEOTIDE SEQUENCE</scope>
</reference>
<accession>A0A0F9NL11</accession>
<dbReference type="AlphaFoldDB" id="A0A0F9NL11"/>
<dbReference type="EMBL" id="LAZR01007930">
    <property type="protein sequence ID" value="KKM81992.1"/>
    <property type="molecule type" value="Genomic_DNA"/>
</dbReference>
<protein>
    <recommendedName>
        <fullName evidence="1">DUF7919 domain-containing protein</fullName>
    </recommendedName>
</protein>
<comment type="caution">
    <text evidence="2">The sequence shown here is derived from an EMBL/GenBank/DDBJ whole genome shotgun (WGS) entry which is preliminary data.</text>
</comment>
<sequence>MEELKVGFWKGFGAFNDQYPDVTDHIDPTWTGPEKEAVIVHVGRGKVKRRLRGYSRCRICRERNGSVDLHDGVYVWPSGLLHYIETHNVKPPQEFIDHIIGEKQC</sequence>
<evidence type="ECO:0000313" key="2">
    <source>
        <dbReference type="EMBL" id="KKM81992.1"/>
    </source>
</evidence>
<feature type="domain" description="DUF7919" evidence="1">
    <location>
        <begin position="50"/>
        <end position="99"/>
    </location>
</feature>
<evidence type="ECO:0000259" key="1">
    <source>
        <dbReference type="Pfam" id="PF25535"/>
    </source>
</evidence>
<proteinExistence type="predicted"/>
<gene>
    <name evidence="2" type="ORF">LCGC14_1324010</name>
</gene>
<name>A0A0F9NL11_9ZZZZ</name>
<dbReference type="InterPro" id="IPR057679">
    <property type="entry name" value="DUF7919"/>
</dbReference>
<dbReference type="Pfam" id="PF25535">
    <property type="entry name" value="DUF7919"/>
    <property type="match status" value="1"/>
</dbReference>
<organism evidence="2">
    <name type="scientific">marine sediment metagenome</name>
    <dbReference type="NCBI Taxonomy" id="412755"/>
    <lineage>
        <taxon>unclassified sequences</taxon>
        <taxon>metagenomes</taxon>
        <taxon>ecological metagenomes</taxon>
    </lineage>
</organism>